<dbReference type="AlphaFoldDB" id="A0A5C3M748"/>
<evidence type="ECO:0000313" key="2">
    <source>
        <dbReference type="Proteomes" id="UP000308652"/>
    </source>
</evidence>
<proteinExistence type="predicted"/>
<organism evidence="1 2">
    <name type="scientific">Crucibulum laeve</name>
    <dbReference type="NCBI Taxonomy" id="68775"/>
    <lineage>
        <taxon>Eukaryota</taxon>
        <taxon>Fungi</taxon>
        <taxon>Dikarya</taxon>
        <taxon>Basidiomycota</taxon>
        <taxon>Agaricomycotina</taxon>
        <taxon>Agaricomycetes</taxon>
        <taxon>Agaricomycetidae</taxon>
        <taxon>Agaricales</taxon>
        <taxon>Agaricineae</taxon>
        <taxon>Nidulariaceae</taxon>
        <taxon>Crucibulum</taxon>
    </lineage>
</organism>
<keyword evidence="2" id="KW-1185">Reference proteome</keyword>
<gene>
    <name evidence="1" type="ORF">BDQ12DRAFT_679005</name>
</gene>
<dbReference type="Proteomes" id="UP000308652">
    <property type="component" value="Unassembled WGS sequence"/>
</dbReference>
<evidence type="ECO:0000313" key="1">
    <source>
        <dbReference type="EMBL" id="TFK41162.1"/>
    </source>
</evidence>
<sequence length="195" mass="23133">MGAETFNRSRNFDLRWRLWMLIEEIVKVDPNNTPLTERTIDWLVEAYLARFLHRDLFRRIIAGEDNTIDEAGGCQQRRHLRQISRAEVRGYFAEQAEWLLAQQLVPKHKAHQLLNLEKWLEFCQEVKKSRRLAHQEGVRWGVTGNLADQEVYDRDGVVGLTRFGETPGFWDRKLKSLLKPRTQKRKASETYYSYT</sequence>
<protein>
    <submittedName>
        <fullName evidence="1">Uncharacterized protein</fullName>
    </submittedName>
</protein>
<dbReference type="OrthoDB" id="3226250at2759"/>
<accession>A0A5C3M748</accession>
<name>A0A5C3M748_9AGAR</name>
<dbReference type="EMBL" id="ML213595">
    <property type="protein sequence ID" value="TFK41162.1"/>
    <property type="molecule type" value="Genomic_DNA"/>
</dbReference>
<reference evidence="1 2" key="1">
    <citation type="journal article" date="2019" name="Nat. Ecol. Evol.">
        <title>Megaphylogeny resolves global patterns of mushroom evolution.</title>
        <authorList>
            <person name="Varga T."/>
            <person name="Krizsan K."/>
            <person name="Foldi C."/>
            <person name="Dima B."/>
            <person name="Sanchez-Garcia M."/>
            <person name="Sanchez-Ramirez S."/>
            <person name="Szollosi G.J."/>
            <person name="Szarkandi J.G."/>
            <person name="Papp V."/>
            <person name="Albert L."/>
            <person name="Andreopoulos W."/>
            <person name="Angelini C."/>
            <person name="Antonin V."/>
            <person name="Barry K.W."/>
            <person name="Bougher N.L."/>
            <person name="Buchanan P."/>
            <person name="Buyck B."/>
            <person name="Bense V."/>
            <person name="Catcheside P."/>
            <person name="Chovatia M."/>
            <person name="Cooper J."/>
            <person name="Damon W."/>
            <person name="Desjardin D."/>
            <person name="Finy P."/>
            <person name="Geml J."/>
            <person name="Haridas S."/>
            <person name="Hughes K."/>
            <person name="Justo A."/>
            <person name="Karasinski D."/>
            <person name="Kautmanova I."/>
            <person name="Kiss B."/>
            <person name="Kocsube S."/>
            <person name="Kotiranta H."/>
            <person name="LaButti K.M."/>
            <person name="Lechner B.E."/>
            <person name="Liimatainen K."/>
            <person name="Lipzen A."/>
            <person name="Lukacs Z."/>
            <person name="Mihaltcheva S."/>
            <person name="Morgado L.N."/>
            <person name="Niskanen T."/>
            <person name="Noordeloos M.E."/>
            <person name="Ohm R.A."/>
            <person name="Ortiz-Santana B."/>
            <person name="Ovrebo C."/>
            <person name="Racz N."/>
            <person name="Riley R."/>
            <person name="Savchenko A."/>
            <person name="Shiryaev A."/>
            <person name="Soop K."/>
            <person name="Spirin V."/>
            <person name="Szebenyi C."/>
            <person name="Tomsovsky M."/>
            <person name="Tulloss R.E."/>
            <person name="Uehling J."/>
            <person name="Grigoriev I.V."/>
            <person name="Vagvolgyi C."/>
            <person name="Papp T."/>
            <person name="Martin F.M."/>
            <person name="Miettinen O."/>
            <person name="Hibbett D.S."/>
            <person name="Nagy L.G."/>
        </authorList>
    </citation>
    <scope>NUCLEOTIDE SEQUENCE [LARGE SCALE GENOMIC DNA]</scope>
    <source>
        <strain evidence="1 2">CBS 166.37</strain>
    </source>
</reference>